<dbReference type="Proteomes" id="UP001144323">
    <property type="component" value="Unassembled WGS sequence"/>
</dbReference>
<dbReference type="RefSeq" id="WP_281805362.1">
    <property type="nucleotide sequence ID" value="NZ_BSEC01000001.1"/>
</dbReference>
<evidence type="ECO:0000313" key="1">
    <source>
        <dbReference type="EMBL" id="GLI95033.1"/>
    </source>
</evidence>
<sequence>MAEPLSTPDLSNRLSNLKNHARALEMAINGAEFVEPYEHEPLSFLTETLIDKIRELITEVDAQLEAERGEK</sequence>
<keyword evidence="2" id="KW-1185">Reference proteome</keyword>
<name>A0A9W6LTV9_9HYPH</name>
<dbReference type="EMBL" id="BSEC01000001">
    <property type="protein sequence ID" value="GLI95033.1"/>
    <property type="molecule type" value="Genomic_DNA"/>
</dbReference>
<gene>
    <name evidence="1" type="ORF">LMG27198_40250</name>
</gene>
<reference evidence="1" key="1">
    <citation type="journal article" date="2023" name="Int. J. Syst. Evol. Microbiol.">
        <title>Methylocystis iwaonis sp. nov., a type II methane-oxidizing bacterium from surface soil of a rice paddy field in Japan, and emended description of the genus Methylocystis (ex Whittenbury et al. 1970) Bowman et al. 1993.</title>
        <authorList>
            <person name="Kaise H."/>
            <person name="Sawadogo J.B."/>
            <person name="Alam M.S."/>
            <person name="Ueno C."/>
            <person name="Dianou D."/>
            <person name="Shinjo R."/>
            <person name="Asakawa S."/>
        </authorList>
    </citation>
    <scope>NUCLEOTIDE SEQUENCE</scope>
    <source>
        <strain evidence="1">LMG27198</strain>
    </source>
</reference>
<comment type="caution">
    <text evidence="1">The sequence shown here is derived from an EMBL/GenBank/DDBJ whole genome shotgun (WGS) entry which is preliminary data.</text>
</comment>
<evidence type="ECO:0000313" key="2">
    <source>
        <dbReference type="Proteomes" id="UP001144323"/>
    </source>
</evidence>
<accession>A0A9W6LTV9</accession>
<protein>
    <submittedName>
        <fullName evidence="1">Uncharacterized protein</fullName>
    </submittedName>
</protein>
<proteinExistence type="predicted"/>
<dbReference type="AlphaFoldDB" id="A0A9W6LTV9"/>
<organism evidence="1 2">
    <name type="scientific">Methylocystis echinoides</name>
    <dbReference type="NCBI Taxonomy" id="29468"/>
    <lineage>
        <taxon>Bacteria</taxon>
        <taxon>Pseudomonadati</taxon>
        <taxon>Pseudomonadota</taxon>
        <taxon>Alphaproteobacteria</taxon>
        <taxon>Hyphomicrobiales</taxon>
        <taxon>Methylocystaceae</taxon>
        <taxon>Methylocystis</taxon>
    </lineage>
</organism>